<dbReference type="EC" id="2.7.13.3" evidence="3"/>
<dbReference type="CDD" id="cd16936">
    <property type="entry name" value="HATPase_RsbW-like"/>
    <property type="match status" value="1"/>
</dbReference>
<dbReference type="RefSeq" id="WP_285186900.1">
    <property type="nucleotide sequence ID" value="NZ_CP126981.1"/>
</dbReference>
<evidence type="ECO:0000313" key="11">
    <source>
        <dbReference type="EMBL" id="WIM87234.1"/>
    </source>
</evidence>
<dbReference type="InterPro" id="IPR029016">
    <property type="entry name" value="GAF-like_dom_sf"/>
</dbReference>
<dbReference type="CDD" id="cd00082">
    <property type="entry name" value="HisKA"/>
    <property type="match status" value="1"/>
</dbReference>
<dbReference type="Pfam" id="PF00072">
    <property type="entry name" value="Response_reg"/>
    <property type="match status" value="1"/>
</dbReference>
<dbReference type="Pfam" id="PF07228">
    <property type="entry name" value="SpoIIE"/>
    <property type="match status" value="1"/>
</dbReference>
<proteinExistence type="predicted"/>
<dbReference type="SUPFAM" id="SSF47384">
    <property type="entry name" value="Homodimeric domain of signal transducing histidine kinase"/>
    <property type="match status" value="1"/>
</dbReference>
<comment type="subcellular location">
    <subcellularLocation>
        <location evidence="2">Cell membrane</location>
    </subcellularLocation>
</comment>
<evidence type="ECO:0000256" key="8">
    <source>
        <dbReference type="PROSITE-ProRule" id="PRU00169"/>
    </source>
</evidence>
<dbReference type="PROSITE" id="PS50110">
    <property type="entry name" value="RESPONSE_REGULATORY"/>
    <property type="match status" value="1"/>
</dbReference>
<dbReference type="Gene3D" id="3.30.565.10">
    <property type="entry name" value="Histidine kinase-like ATPase, C-terminal domain"/>
    <property type="match status" value="2"/>
</dbReference>
<dbReference type="InterPro" id="IPR003661">
    <property type="entry name" value="HisK_dim/P_dom"/>
</dbReference>
<dbReference type="InterPro" id="IPR036097">
    <property type="entry name" value="HisK_dim/P_sf"/>
</dbReference>
<name>A0ABY8W0E5_9MYCO</name>
<comment type="catalytic activity">
    <reaction evidence="1">
        <text>ATP + protein L-histidine = ADP + protein N-phospho-L-histidine.</text>
        <dbReference type="EC" id="2.7.13.3"/>
    </reaction>
</comment>
<dbReference type="SUPFAM" id="SSF81606">
    <property type="entry name" value="PP2C-like"/>
    <property type="match status" value="1"/>
</dbReference>
<dbReference type="SMART" id="SM00388">
    <property type="entry name" value="HisKA"/>
    <property type="match status" value="1"/>
</dbReference>
<feature type="modified residue" description="4-aspartylphosphate" evidence="8">
    <location>
        <position position="664"/>
    </location>
</feature>
<dbReference type="SMART" id="SM00331">
    <property type="entry name" value="PP2C_SIG"/>
    <property type="match status" value="1"/>
</dbReference>
<dbReference type="InterPro" id="IPR003594">
    <property type="entry name" value="HATPase_dom"/>
</dbReference>
<feature type="domain" description="Histidine kinase" evidence="9">
    <location>
        <begin position="358"/>
        <end position="572"/>
    </location>
</feature>
<dbReference type="CDD" id="cd17574">
    <property type="entry name" value="REC_OmpR"/>
    <property type="match status" value="1"/>
</dbReference>
<dbReference type="InterPro" id="IPR003018">
    <property type="entry name" value="GAF"/>
</dbReference>
<keyword evidence="5" id="KW-0808">Transferase</keyword>
<evidence type="ECO:0000256" key="1">
    <source>
        <dbReference type="ARBA" id="ARBA00000085"/>
    </source>
</evidence>
<dbReference type="PANTHER" id="PTHR43547:SF2">
    <property type="entry name" value="HYBRID SIGNAL TRANSDUCTION HISTIDINE KINASE C"/>
    <property type="match status" value="1"/>
</dbReference>
<dbReference type="InterPro" id="IPR001932">
    <property type="entry name" value="PPM-type_phosphatase-like_dom"/>
</dbReference>
<dbReference type="Gene3D" id="3.30.450.40">
    <property type="match status" value="1"/>
</dbReference>
<keyword evidence="7" id="KW-0902">Two-component regulatory system</keyword>
<dbReference type="PANTHER" id="PTHR43547">
    <property type="entry name" value="TWO-COMPONENT HISTIDINE KINASE"/>
    <property type="match status" value="1"/>
</dbReference>
<dbReference type="Pfam" id="PF02518">
    <property type="entry name" value="HATPase_c"/>
    <property type="match status" value="1"/>
</dbReference>
<evidence type="ECO:0000256" key="5">
    <source>
        <dbReference type="ARBA" id="ARBA00022679"/>
    </source>
</evidence>
<evidence type="ECO:0000259" key="9">
    <source>
        <dbReference type="PROSITE" id="PS50109"/>
    </source>
</evidence>
<feature type="domain" description="Response regulatory" evidence="10">
    <location>
        <begin position="616"/>
        <end position="731"/>
    </location>
</feature>
<dbReference type="Gene3D" id="3.40.50.2300">
    <property type="match status" value="1"/>
</dbReference>
<dbReference type="Pfam" id="PF13185">
    <property type="entry name" value="GAF_2"/>
    <property type="match status" value="1"/>
</dbReference>
<evidence type="ECO:0000256" key="3">
    <source>
        <dbReference type="ARBA" id="ARBA00012438"/>
    </source>
</evidence>
<accession>A0ABY8W0E5</accession>
<evidence type="ECO:0000256" key="2">
    <source>
        <dbReference type="ARBA" id="ARBA00004236"/>
    </source>
</evidence>
<evidence type="ECO:0000256" key="7">
    <source>
        <dbReference type="ARBA" id="ARBA00023012"/>
    </source>
</evidence>
<dbReference type="SMART" id="SM00387">
    <property type="entry name" value="HATPase_c"/>
    <property type="match status" value="1"/>
</dbReference>
<dbReference type="InterPro" id="IPR036457">
    <property type="entry name" value="PPM-type-like_dom_sf"/>
</dbReference>
<dbReference type="Proteomes" id="UP001236585">
    <property type="component" value="Chromosome"/>
</dbReference>
<protein>
    <recommendedName>
        <fullName evidence="3">histidine kinase</fullName>
        <ecNumber evidence="3">2.7.13.3</ecNumber>
    </recommendedName>
</protein>
<dbReference type="InterPro" id="IPR011006">
    <property type="entry name" value="CheY-like_superfamily"/>
</dbReference>
<dbReference type="SUPFAM" id="SSF55874">
    <property type="entry name" value="ATPase domain of HSP90 chaperone/DNA topoisomerase II/histidine kinase"/>
    <property type="match status" value="2"/>
</dbReference>
<dbReference type="InterPro" id="IPR036890">
    <property type="entry name" value="HATPase_C_sf"/>
</dbReference>
<sequence>MNGDERRGWPRDPKVLPPDLAAAVALGGEMGRRFAEFDWTAHPLGSPQSWPTEMRSVVAMVLTSSFPIVLWLDTEELFLLYNDAYIPILSDRHPTALGQRGQYAWWDVWEPVQPMLASVIDTGEATWSHDLMLPLLTAGRRRERYFTFTYSPLVGEDGTTFGIICPSFETTDRVLSERRLQLLNAVAVAVMDTNSIDDAVRAAVAACDGRPDAPFVAAYVGDPATDDVTLRAATPSVRPLLPPTLAALTKSTAVPRTRSEARVIDDVSAMIDGVHDALGDDCPDHALLLPLGEGSAAGALLVGTNPLCSLDDQYVGFCQLLADQLSSALASAVSYEQQRQRADALAELDHAKTAFLTNVSHEFRTPLTLLLGPLDDALSDAGPDSAIETQLSIARRNAGRLQRLVDSLLDFSRIDAGRATANLLCIDVGVLTSHIASSFTELCERAGLELILDCRPTIADVDPGMWETILLNLLSNAVKYTLAGSVTVAVHSDASFCCVMIRDTGVGIAEDDLKRLGERFFRADDTYGRSVEGTGIGLSLVHGLVELQNGTVEFDSKLGRGTAVTIRLPRSAGGAPVEHSPAGLVDNPYLVEAEQWASSRPVPSVDALAGLDGRELVLIADDNADMRAHVERVLSARWRTVCVADGLDALDAARELHPDLIVTDAMMPRLDGFELIEAIRSDLTLAATPVLILSARAGAEAVSEGYAAGADDYLPKPFSSQELTDRVAARLSAAAREMASRRSSDAQAQIALDFAQLDAALQSAESAGAIVAALQGATLGSAEPPIVCLGVLDAEAKNLRFEYGAPVPPEIRDRYHVASMDTPIVPVDVIKSGQPMVITDTLNLSSRYQHVVSETVDAVRSCISQPLRGIDGKIIGSLGMLWSTPREFSPAELDWAAQVARVTQSTVDRIRNVQREHRIAVDFQDHLLDLDHGSTAAVVAAVYQPGGEAMRVGGDWYLVMPLERQGQVAISVGDVVGHGLPAAIAMSRLRAGVAASALTDPDPGAVLSTLDRYAATVPGARCATVSYAVIDDGLDPEAGDGTARVRYSCAGHPYPLLVTPDQPPVFLSDGRRPPVAAWESPLKQNTAVHELPPGSAILLYTDGLIERPGEGLDHGFTRLQGAAAYRADLPVGDLCDELLERMAPPDGYTDDVVLLALRPCHSSARSFATVVPASLDNISDARHRLRDWLSGVEVDPARESDILLATGEAVTNAIEHGSGGDANMTVSIEAFVRGQTLTATVSDAGQWSGDSSASQRSLQRGRGLTMINGLADDVRTIRTSAGTRVTLTFERAVLPEGLVEGVTT</sequence>
<dbReference type="InterPro" id="IPR005467">
    <property type="entry name" value="His_kinase_dom"/>
</dbReference>
<dbReference type="Pfam" id="PF13581">
    <property type="entry name" value="HATPase_c_2"/>
    <property type="match status" value="1"/>
</dbReference>
<dbReference type="Gene3D" id="3.60.40.10">
    <property type="entry name" value="PPM-type phosphatase domain"/>
    <property type="match status" value="1"/>
</dbReference>
<gene>
    <name evidence="11" type="ORF">PT015_20625</name>
</gene>
<keyword evidence="4 8" id="KW-0597">Phosphoprotein</keyword>
<evidence type="ECO:0000259" key="10">
    <source>
        <dbReference type="PROSITE" id="PS50110"/>
    </source>
</evidence>
<dbReference type="Gene3D" id="1.10.287.130">
    <property type="match status" value="1"/>
</dbReference>
<dbReference type="Gene3D" id="3.30.450.20">
    <property type="entry name" value="PAS domain"/>
    <property type="match status" value="1"/>
</dbReference>
<dbReference type="InterPro" id="IPR004358">
    <property type="entry name" value="Sig_transdc_His_kin-like_C"/>
</dbReference>
<keyword evidence="12" id="KW-1185">Reference proteome</keyword>
<evidence type="ECO:0000256" key="6">
    <source>
        <dbReference type="ARBA" id="ARBA00022777"/>
    </source>
</evidence>
<reference evidence="11 12" key="1">
    <citation type="journal article" date="2023" name="Microbiol. Resour. Announc.">
        <title>Complete Genome Sequence of Mycobacterium wuenschmanii, a novel Nontuberculous Mycobacterium Isolated from a captive population of Amazon Milk Frogs.</title>
        <authorList>
            <person name="Hicks J."/>
            <person name="Zeineldin M."/>
            <person name="Ward H."/>
            <person name="Wuenschmann A."/>
            <person name="Camp P."/>
            <person name="Farrell D."/>
            <person name="Lehman K."/>
            <person name="Thacker T."/>
            <person name="Cuthbert E."/>
        </authorList>
    </citation>
    <scope>NUCLEOTIDE SEQUENCE [LARGE SCALE GENOMIC DNA]</scope>
    <source>
        <strain evidence="11 12">Wuenschmanii</strain>
    </source>
</reference>
<dbReference type="EMBL" id="CP126981">
    <property type="protein sequence ID" value="WIM87234.1"/>
    <property type="molecule type" value="Genomic_DNA"/>
</dbReference>
<dbReference type="SMART" id="SM00448">
    <property type="entry name" value="REC"/>
    <property type="match status" value="1"/>
</dbReference>
<organism evidence="11 12">
    <name type="scientific">Candidatus Mycobacterium wuenschmannii</name>
    <dbReference type="NCBI Taxonomy" id="3027808"/>
    <lineage>
        <taxon>Bacteria</taxon>
        <taxon>Bacillati</taxon>
        <taxon>Actinomycetota</taxon>
        <taxon>Actinomycetes</taxon>
        <taxon>Mycobacteriales</taxon>
        <taxon>Mycobacteriaceae</taxon>
        <taxon>Mycobacterium</taxon>
    </lineage>
</organism>
<dbReference type="PROSITE" id="PS50109">
    <property type="entry name" value="HIS_KIN"/>
    <property type="match status" value="1"/>
</dbReference>
<dbReference type="SUPFAM" id="SSF52172">
    <property type="entry name" value="CheY-like"/>
    <property type="match status" value="1"/>
</dbReference>
<dbReference type="InterPro" id="IPR001789">
    <property type="entry name" value="Sig_transdc_resp-reg_receiver"/>
</dbReference>
<dbReference type="PRINTS" id="PR00344">
    <property type="entry name" value="BCTRLSENSOR"/>
</dbReference>
<evidence type="ECO:0000313" key="12">
    <source>
        <dbReference type="Proteomes" id="UP001236585"/>
    </source>
</evidence>
<keyword evidence="6" id="KW-0418">Kinase</keyword>
<dbReference type="SUPFAM" id="SSF55781">
    <property type="entry name" value="GAF domain-like"/>
    <property type="match status" value="2"/>
</dbReference>
<dbReference type="Pfam" id="PF00512">
    <property type="entry name" value="HisKA"/>
    <property type="match status" value="1"/>
</dbReference>
<evidence type="ECO:0000256" key="4">
    <source>
        <dbReference type="ARBA" id="ARBA00022553"/>
    </source>
</evidence>